<gene>
    <name evidence="2" type="ordered locus">GM21_2372</name>
</gene>
<dbReference type="GO" id="GO:0003700">
    <property type="term" value="F:DNA-binding transcription factor activity"/>
    <property type="evidence" value="ECO:0007669"/>
    <property type="project" value="InterPro"/>
</dbReference>
<evidence type="ECO:0000313" key="2">
    <source>
        <dbReference type="EMBL" id="ACT18420.1"/>
    </source>
</evidence>
<proteinExistence type="predicted"/>
<dbReference type="InterPro" id="IPR014284">
    <property type="entry name" value="RNA_pol_sigma-70_dom"/>
</dbReference>
<evidence type="ECO:0000259" key="1">
    <source>
        <dbReference type="Pfam" id="PF04545"/>
    </source>
</evidence>
<dbReference type="STRING" id="443144.GM21_2372"/>
<reference evidence="2" key="1">
    <citation type="submission" date="2009-07" db="EMBL/GenBank/DDBJ databases">
        <title>Complete sequence of Geobacter sp. M21.</title>
        <authorList>
            <consortium name="US DOE Joint Genome Institute"/>
            <person name="Lucas S."/>
            <person name="Copeland A."/>
            <person name="Lapidus A."/>
            <person name="Glavina del Rio T."/>
            <person name="Dalin E."/>
            <person name="Tice H."/>
            <person name="Bruce D."/>
            <person name="Goodwin L."/>
            <person name="Pitluck S."/>
            <person name="Saunders E."/>
            <person name="Brettin T."/>
            <person name="Detter J.C."/>
            <person name="Han C."/>
            <person name="Larimer F."/>
            <person name="Land M."/>
            <person name="Hauser L."/>
            <person name="Kyrpides N."/>
            <person name="Ovchinnikova G."/>
            <person name="Lovley D."/>
        </authorList>
    </citation>
    <scope>NUCLEOTIDE SEQUENCE [LARGE SCALE GENOMIC DNA]</scope>
    <source>
        <strain evidence="2">M21</strain>
    </source>
</reference>
<name>C6DZB2_GEOSM</name>
<dbReference type="eggNOG" id="COG1191">
    <property type="taxonomic scope" value="Bacteria"/>
</dbReference>
<dbReference type="HOGENOM" id="CLU_949166_0_0_7"/>
<dbReference type="EMBL" id="CP001661">
    <property type="protein sequence ID" value="ACT18420.1"/>
    <property type="molecule type" value="Genomic_DNA"/>
</dbReference>
<dbReference type="SUPFAM" id="SSF88659">
    <property type="entry name" value="Sigma3 and sigma4 domains of RNA polymerase sigma factors"/>
    <property type="match status" value="1"/>
</dbReference>
<protein>
    <submittedName>
        <fullName evidence="2">RNA polymerase, sigma-24 subunit, ECF subfamily</fullName>
    </submittedName>
</protein>
<dbReference type="NCBIfam" id="TIGR02937">
    <property type="entry name" value="sigma70-ECF"/>
    <property type="match status" value="1"/>
</dbReference>
<dbReference type="InterPro" id="IPR013324">
    <property type="entry name" value="RNA_pol_sigma_r3/r4-like"/>
</dbReference>
<dbReference type="GO" id="GO:0006352">
    <property type="term" value="P:DNA-templated transcription initiation"/>
    <property type="evidence" value="ECO:0007669"/>
    <property type="project" value="InterPro"/>
</dbReference>
<dbReference type="InterPro" id="IPR036388">
    <property type="entry name" value="WH-like_DNA-bd_sf"/>
</dbReference>
<accession>C6DZB2</accession>
<dbReference type="InterPro" id="IPR007630">
    <property type="entry name" value="RNA_pol_sigma70_r4"/>
</dbReference>
<organism evidence="2">
    <name type="scientific">Geobacter sp. (strain M21)</name>
    <dbReference type="NCBI Taxonomy" id="443144"/>
    <lineage>
        <taxon>Bacteria</taxon>
        <taxon>Pseudomonadati</taxon>
        <taxon>Thermodesulfobacteriota</taxon>
        <taxon>Desulfuromonadia</taxon>
        <taxon>Geobacterales</taxon>
        <taxon>Geobacteraceae</taxon>
        <taxon>Geobacter</taxon>
    </lineage>
</organism>
<dbReference type="AlphaFoldDB" id="C6DZB2"/>
<feature type="domain" description="RNA polymerase sigma-70 region 4" evidence="1">
    <location>
        <begin position="223"/>
        <end position="276"/>
    </location>
</feature>
<dbReference type="KEGG" id="gem:GM21_2372"/>
<dbReference type="Pfam" id="PF04545">
    <property type="entry name" value="Sigma70_r4"/>
    <property type="match status" value="1"/>
</dbReference>
<sequence length="293" mass="32889">MRVDLITFSSVNKGTASLTIEEVHYQCLIVEHLSFIEKQCRKATDSPSTSRSEADIDNEADLLLAEVLDHLKADDYKVLRNFRGSAKLTTYLTAVIANLVVDIARTRYGRSRARERAKDIGPVAELLHELVYGRGYTLADAHGHLVLSYGITESEDDLRGMLDQIRGRDGTQVMSSDWPYKGREVLVDDEVEVIVPDPAKGAEEIMIGNQRDRKREQTMAAMLEGLSGEESFILRLRFPAMDDQKPRSVREIAALLGLTEKAVDNRLRRTLLRCREMLLSQGLSLDDLISVGE</sequence>
<dbReference type="Gene3D" id="1.10.10.10">
    <property type="entry name" value="Winged helix-like DNA-binding domain superfamily/Winged helix DNA-binding domain"/>
    <property type="match status" value="1"/>
</dbReference>